<protein>
    <submittedName>
        <fullName evidence="2">Glutaryl-CoA dehydrogenase</fullName>
    </submittedName>
</protein>
<feature type="region of interest" description="Disordered" evidence="1">
    <location>
        <begin position="84"/>
        <end position="115"/>
    </location>
</feature>
<evidence type="ECO:0000313" key="3">
    <source>
        <dbReference type="Proteomes" id="UP000325081"/>
    </source>
</evidence>
<dbReference type="AlphaFoldDB" id="A0A5A7Q358"/>
<feature type="compositionally biased region" description="Polar residues" evidence="1">
    <location>
        <begin position="105"/>
        <end position="115"/>
    </location>
</feature>
<dbReference type="Proteomes" id="UP000325081">
    <property type="component" value="Unassembled WGS sequence"/>
</dbReference>
<accession>A0A5A7Q358</accession>
<gene>
    <name evidence="2" type="ORF">STAS_16084</name>
</gene>
<reference evidence="3" key="1">
    <citation type="journal article" date="2019" name="Curr. Biol.">
        <title>Genome Sequence of Striga asiatica Provides Insight into the Evolution of Plant Parasitism.</title>
        <authorList>
            <person name="Yoshida S."/>
            <person name="Kim S."/>
            <person name="Wafula E.K."/>
            <person name="Tanskanen J."/>
            <person name="Kim Y.M."/>
            <person name="Honaas L."/>
            <person name="Yang Z."/>
            <person name="Spallek T."/>
            <person name="Conn C.E."/>
            <person name="Ichihashi Y."/>
            <person name="Cheong K."/>
            <person name="Cui S."/>
            <person name="Der J.P."/>
            <person name="Gundlach H."/>
            <person name="Jiao Y."/>
            <person name="Hori C."/>
            <person name="Ishida J.K."/>
            <person name="Kasahara H."/>
            <person name="Kiba T."/>
            <person name="Kim M.S."/>
            <person name="Koo N."/>
            <person name="Laohavisit A."/>
            <person name="Lee Y.H."/>
            <person name="Lumba S."/>
            <person name="McCourt P."/>
            <person name="Mortimer J.C."/>
            <person name="Mutuku J.M."/>
            <person name="Nomura T."/>
            <person name="Sasaki-Sekimoto Y."/>
            <person name="Seto Y."/>
            <person name="Wang Y."/>
            <person name="Wakatake T."/>
            <person name="Sakakibara H."/>
            <person name="Demura T."/>
            <person name="Yamaguchi S."/>
            <person name="Yoneyama K."/>
            <person name="Manabe R.I."/>
            <person name="Nelson D.C."/>
            <person name="Schulman A.H."/>
            <person name="Timko M.P."/>
            <person name="dePamphilis C.W."/>
            <person name="Choi D."/>
            <person name="Shirasu K."/>
        </authorList>
    </citation>
    <scope>NUCLEOTIDE SEQUENCE [LARGE SCALE GENOMIC DNA]</scope>
    <source>
        <strain evidence="3">cv. UVA1</strain>
    </source>
</reference>
<dbReference type="EMBL" id="BKCP01005661">
    <property type="protein sequence ID" value="GER39464.1"/>
    <property type="molecule type" value="Genomic_DNA"/>
</dbReference>
<proteinExistence type="predicted"/>
<evidence type="ECO:0000313" key="2">
    <source>
        <dbReference type="EMBL" id="GER39464.1"/>
    </source>
</evidence>
<evidence type="ECO:0000256" key="1">
    <source>
        <dbReference type="SAM" id="MobiDB-lite"/>
    </source>
</evidence>
<comment type="caution">
    <text evidence="2">The sequence shown here is derived from an EMBL/GenBank/DDBJ whole genome shotgun (WGS) entry which is preliminary data.</text>
</comment>
<sequence>MSSPCGESELHPAEVVDYVLLESGVGYCTFSSLPTPDSRSTKSTTSVAQIRRMVDSPMKVQTAGLVNRQIKSNPMAHYHLLSKQLSGHPSPNPPVVYQVGDNPTAGLSTPSPLSRDSKNCNNVLASRDRLKAIYTLILQ</sequence>
<name>A0A5A7Q358_STRAF</name>
<keyword evidence="3" id="KW-1185">Reference proteome</keyword>
<organism evidence="2 3">
    <name type="scientific">Striga asiatica</name>
    <name type="common">Asiatic witchweed</name>
    <name type="synonym">Buchnera asiatica</name>
    <dbReference type="NCBI Taxonomy" id="4170"/>
    <lineage>
        <taxon>Eukaryota</taxon>
        <taxon>Viridiplantae</taxon>
        <taxon>Streptophyta</taxon>
        <taxon>Embryophyta</taxon>
        <taxon>Tracheophyta</taxon>
        <taxon>Spermatophyta</taxon>
        <taxon>Magnoliopsida</taxon>
        <taxon>eudicotyledons</taxon>
        <taxon>Gunneridae</taxon>
        <taxon>Pentapetalae</taxon>
        <taxon>asterids</taxon>
        <taxon>lamiids</taxon>
        <taxon>Lamiales</taxon>
        <taxon>Orobanchaceae</taxon>
        <taxon>Buchnereae</taxon>
        <taxon>Striga</taxon>
    </lineage>
</organism>